<dbReference type="Proteomes" id="UP000600247">
    <property type="component" value="Unassembled WGS sequence"/>
</dbReference>
<evidence type="ECO:0000313" key="2">
    <source>
        <dbReference type="Proteomes" id="UP000600247"/>
    </source>
</evidence>
<dbReference type="AlphaFoldDB" id="A0A917HFW7"/>
<organism evidence="1 2">
    <name type="scientific">Paenibacillus radicis</name>
    <name type="common">ex Gao et al. 2016</name>
    <dbReference type="NCBI Taxonomy" id="1737354"/>
    <lineage>
        <taxon>Bacteria</taxon>
        <taxon>Bacillati</taxon>
        <taxon>Bacillota</taxon>
        <taxon>Bacilli</taxon>
        <taxon>Bacillales</taxon>
        <taxon>Paenibacillaceae</taxon>
        <taxon>Paenibacillus</taxon>
    </lineage>
</organism>
<dbReference type="EMBL" id="BMHY01000007">
    <property type="protein sequence ID" value="GGG77482.1"/>
    <property type="molecule type" value="Genomic_DNA"/>
</dbReference>
<proteinExistence type="predicted"/>
<sequence length="174" mass="20591">MLTVINKQTFASFDDESLASACFKPLITAYKDIESRGGDFSAELYPLLTSGQKALFVFRTHYLHAIQSEADYYWWTAYYLAQTPRWEGLLQSLRHFDDPEMLALLERTEQSLRQRNHPRSLANFDVSLQDIDRDPQLHAEMSDFYLLYKEASLWTYKQIAHYIRLHPEQFVHFE</sequence>
<protein>
    <submittedName>
        <fullName evidence="1">Uncharacterized protein</fullName>
    </submittedName>
</protein>
<dbReference type="RefSeq" id="WP_188890737.1">
    <property type="nucleotide sequence ID" value="NZ_BMHY01000007.1"/>
</dbReference>
<keyword evidence="2" id="KW-1185">Reference proteome</keyword>
<accession>A0A917HFW7</accession>
<reference evidence="1 2" key="1">
    <citation type="journal article" date="2014" name="Int. J. Syst. Evol. Microbiol.">
        <title>Complete genome sequence of Corynebacterium casei LMG S-19264T (=DSM 44701T), isolated from a smear-ripened cheese.</title>
        <authorList>
            <consortium name="US DOE Joint Genome Institute (JGI-PGF)"/>
            <person name="Walter F."/>
            <person name="Albersmeier A."/>
            <person name="Kalinowski J."/>
            <person name="Ruckert C."/>
        </authorList>
    </citation>
    <scope>NUCLEOTIDE SEQUENCE [LARGE SCALE GENOMIC DNA]</scope>
    <source>
        <strain evidence="1 2">CGMCC 1.15286</strain>
    </source>
</reference>
<gene>
    <name evidence="1" type="ORF">GCM10010918_37720</name>
</gene>
<name>A0A917HFW7_9BACL</name>
<comment type="caution">
    <text evidence="1">The sequence shown here is derived from an EMBL/GenBank/DDBJ whole genome shotgun (WGS) entry which is preliminary data.</text>
</comment>
<evidence type="ECO:0000313" key="1">
    <source>
        <dbReference type="EMBL" id="GGG77482.1"/>
    </source>
</evidence>